<evidence type="ECO:0000256" key="2">
    <source>
        <dbReference type="SAM" id="SignalP"/>
    </source>
</evidence>
<dbReference type="Pfam" id="PF13517">
    <property type="entry name" value="FG-GAP_3"/>
    <property type="match status" value="2"/>
</dbReference>
<evidence type="ECO:0000313" key="3">
    <source>
        <dbReference type="EMBL" id="MDT7042649.1"/>
    </source>
</evidence>
<dbReference type="SUPFAM" id="SSF69318">
    <property type="entry name" value="Integrin alpha N-terminal domain"/>
    <property type="match status" value="1"/>
</dbReference>
<dbReference type="Gene3D" id="2.130.10.130">
    <property type="entry name" value="Integrin alpha, N-terminal"/>
    <property type="match status" value="3"/>
</dbReference>
<gene>
    <name evidence="3" type="ORF">PPG34_09825</name>
</gene>
<dbReference type="RefSeq" id="WP_313833087.1">
    <property type="nucleotide sequence ID" value="NZ_JAQOUE010000001.1"/>
</dbReference>
<dbReference type="Proteomes" id="UP001250932">
    <property type="component" value="Unassembled WGS sequence"/>
</dbReference>
<dbReference type="InterPro" id="IPR013517">
    <property type="entry name" value="FG-GAP"/>
</dbReference>
<feature type="chain" id="PRO_5047061470" evidence="2">
    <location>
        <begin position="20"/>
        <end position="385"/>
    </location>
</feature>
<proteinExistence type="predicted"/>
<evidence type="ECO:0000313" key="4">
    <source>
        <dbReference type="Proteomes" id="UP001250932"/>
    </source>
</evidence>
<protein>
    <submittedName>
        <fullName evidence="3">VCBS repeat-containing protein</fullName>
    </submittedName>
</protein>
<reference evidence="3 4" key="1">
    <citation type="journal article" date="2023" name="ISME J.">
        <title>Cultivation and genomic characterization of novel and ubiquitous marine nitrite-oxidizing bacteria from the Nitrospirales.</title>
        <authorList>
            <person name="Mueller A.J."/>
            <person name="Daebeler A."/>
            <person name="Herbold C.W."/>
            <person name="Kirkegaard R.H."/>
            <person name="Daims H."/>
        </authorList>
    </citation>
    <scope>NUCLEOTIDE SEQUENCE [LARGE SCALE GENOMIC DNA]</scope>
    <source>
        <strain evidence="3 4">EB</strain>
    </source>
</reference>
<dbReference type="PANTHER" id="PTHR46580">
    <property type="entry name" value="SENSOR KINASE-RELATED"/>
    <property type="match status" value="1"/>
</dbReference>
<dbReference type="InterPro" id="IPR028994">
    <property type="entry name" value="Integrin_alpha_N"/>
</dbReference>
<organism evidence="3 4">
    <name type="scientific">Candidatus Nitronereus thalassa</name>
    <dbReference type="NCBI Taxonomy" id="3020898"/>
    <lineage>
        <taxon>Bacteria</taxon>
        <taxon>Pseudomonadati</taxon>
        <taxon>Nitrospirota</taxon>
        <taxon>Nitrospiria</taxon>
        <taxon>Nitrospirales</taxon>
        <taxon>Nitrospiraceae</taxon>
        <taxon>Candidatus Nitronereus</taxon>
    </lineage>
</organism>
<sequence>MVRTLAILLLLLSVSGCPSENTYVPPDLLYLYKSYDVEKNPTAIQAADFNQDGFTDLITSNIAANSLSLLFGNGDGSFQAQVTVRVCREPRNLAIEDFNRDAHLDLAIACSGSDQVSILAGHGDGTFDVVAQYHVNRTPVSISTGDFNSDQLMDFVVALRNDKLQLFFGNGIGKFRLGPLYEYGDTPTSVVTADLNQDGHLDMAVSNGGPMSSAVSIWLGQGDGNFLMPTDYRTGKRPLSVSLSDFNNDGVLDLFVINGQMNTITVFLGNGDGTFQEGIDSGGDAGPNHGLAQDFNGDQIMDVAVVNIQSGSMSVLYGKGDGSFQYPPRQYETPYGPFAITSLTLAKGRGEQPGLAIANNAKNSVSIFLHHGLKSRENLAKTEEG</sequence>
<keyword evidence="4" id="KW-1185">Reference proteome</keyword>
<dbReference type="PANTHER" id="PTHR46580:SF4">
    <property type="entry name" value="ATP_GTP-BINDING PROTEIN"/>
    <property type="match status" value="1"/>
</dbReference>
<accession>A0ABU3K8C3</accession>
<comment type="caution">
    <text evidence="3">The sequence shown here is derived from an EMBL/GenBank/DDBJ whole genome shotgun (WGS) entry which is preliminary data.</text>
</comment>
<keyword evidence="1 2" id="KW-0732">Signal</keyword>
<feature type="signal peptide" evidence="2">
    <location>
        <begin position="1"/>
        <end position="19"/>
    </location>
</feature>
<dbReference type="EMBL" id="JAQOUE010000001">
    <property type="protein sequence ID" value="MDT7042649.1"/>
    <property type="molecule type" value="Genomic_DNA"/>
</dbReference>
<dbReference type="PROSITE" id="PS51257">
    <property type="entry name" value="PROKAR_LIPOPROTEIN"/>
    <property type="match status" value="1"/>
</dbReference>
<evidence type="ECO:0000256" key="1">
    <source>
        <dbReference type="ARBA" id="ARBA00022729"/>
    </source>
</evidence>
<name>A0ABU3K8C3_9BACT</name>